<dbReference type="Proteomes" id="UP000035212">
    <property type="component" value="Chromosome"/>
</dbReference>
<dbReference type="AlphaFoldDB" id="A0A0G3GLJ1"/>
<gene>
    <name evidence="1" type="ORF">VM99_26465</name>
</gene>
<evidence type="ECO:0000313" key="1">
    <source>
        <dbReference type="EMBL" id="AKK01425.1"/>
    </source>
</evidence>
<name>A0A0G3GLJ1_9PSED</name>
<dbReference type="EMBL" id="CP011020">
    <property type="protein sequence ID" value="AKK01425.1"/>
    <property type="molecule type" value="Genomic_DNA"/>
</dbReference>
<reference evidence="1 2" key="1">
    <citation type="journal article" date="2015" name="Stand. Genomic Sci.">
        <title>Complete genome of Pseudomonas chlororaphis strain UFB2, a soil bacterium with antibacterial activity against bacterial canker pathogen of tomato.</title>
        <authorList>
            <person name="Deng P."/>
            <person name="Wang X."/>
            <person name="Baird S.M."/>
            <person name="Lu S.E."/>
        </authorList>
    </citation>
    <scope>NUCLEOTIDE SEQUENCE [LARGE SCALE GENOMIC DNA]</scope>
    <source>
        <strain evidence="1 2">UFB2</strain>
    </source>
</reference>
<protein>
    <submittedName>
        <fullName evidence="1">Uncharacterized protein</fullName>
    </submittedName>
</protein>
<reference evidence="2" key="2">
    <citation type="submission" date="2015-03" db="EMBL/GenBank/DDBJ databases">
        <authorList>
            <person name="Deng P."/>
            <person name="Lu S."/>
        </authorList>
    </citation>
    <scope>NUCLEOTIDE SEQUENCE [LARGE SCALE GENOMIC DNA]</scope>
    <source>
        <strain evidence="2">UFB2</strain>
    </source>
</reference>
<dbReference type="PATRIC" id="fig|587753.11.peg.5442"/>
<organism evidence="1 2">
    <name type="scientific">Pseudomonas chlororaphis</name>
    <dbReference type="NCBI Taxonomy" id="587753"/>
    <lineage>
        <taxon>Bacteria</taxon>
        <taxon>Pseudomonadati</taxon>
        <taxon>Pseudomonadota</taxon>
        <taxon>Gammaproteobacteria</taxon>
        <taxon>Pseudomonadales</taxon>
        <taxon>Pseudomonadaceae</taxon>
        <taxon>Pseudomonas</taxon>
    </lineage>
</organism>
<proteinExistence type="predicted"/>
<accession>A0A0G3GLJ1</accession>
<evidence type="ECO:0000313" key="2">
    <source>
        <dbReference type="Proteomes" id="UP000035212"/>
    </source>
</evidence>
<sequence>MNRNKTVSLAEDEGLQSVINNAQKHAEAGYPDFTDTDPAAFDADFVINKEREGMSVAQALEALVALKRSRRS</sequence>